<dbReference type="Gene3D" id="1.20.1250.20">
    <property type="entry name" value="MFS general substrate transporter like domains"/>
    <property type="match status" value="1"/>
</dbReference>
<dbReference type="EMBL" id="JAJISD010000014">
    <property type="protein sequence ID" value="MCC8432335.1"/>
    <property type="molecule type" value="Genomic_DNA"/>
</dbReference>
<feature type="transmembrane region" description="Helical" evidence="4">
    <location>
        <begin position="224"/>
        <end position="251"/>
    </location>
</feature>
<evidence type="ECO:0000313" key="6">
    <source>
        <dbReference type="Proteomes" id="UP001198862"/>
    </source>
</evidence>
<evidence type="ECO:0000256" key="1">
    <source>
        <dbReference type="ARBA" id="ARBA00022692"/>
    </source>
</evidence>
<gene>
    <name evidence="5" type="ORF">LJ725_25450</name>
</gene>
<sequence length="405" mass="40028">MSTGDPARAKTMAAATESVPPGRWTLARWAIASSTLGFPQAAGPVAFALVAVALTGDASGGAAMILAMTLAQVAGAIPLTRLGRRFAMAAFLRLLVIARTVALVAIAASAASGVSLAWLIALAAAAGLVNGAAYGYLRAVLNRIAPAAGLSRALGISATLNELTYVAAPVVASGLGSISPVLGIVAMALVGALPALLVPNLGPATAAPPEAAPRRGAGSILRPAILLWLLCAAAGGATVAAIEIGAVALALKFGYEPALAILFTVPLCIASVAGGVWVSVRNRRATRGVVVAQLLVMSAGAALAASGLSVATTLAGAILIGLVLAPLATHYSLALDALAPPHRRPEVFALLRTANACGVILASALLTAVSLSTALSAITAAMVFATVAAGIASAKRREPVPPSRE</sequence>
<feature type="transmembrane region" description="Helical" evidence="4">
    <location>
        <begin position="290"/>
        <end position="308"/>
    </location>
</feature>
<evidence type="ECO:0000256" key="2">
    <source>
        <dbReference type="ARBA" id="ARBA00022989"/>
    </source>
</evidence>
<evidence type="ECO:0000256" key="4">
    <source>
        <dbReference type="SAM" id="Phobius"/>
    </source>
</evidence>
<dbReference type="RefSeq" id="WP_230553755.1">
    <property type="nucleotide sequence ID" value="NZ_JAJISD010000014.1"/>
</dbReference>
<proteinExistence type="predicted"/>
<feature type="transmembrane region" description="Helical" evidence="4">
    <location>
        <begin position="257"/>
        <end position="278"/>
    </location>
</feature>
<accession>A0ABS8L1Y3</accession>
<name>A0ABS8L1Y3_9HYPH</name>
<keyword evidence="6" id="KW-1185">Reference proteome</keyword>
<feature type="transmembrane region" description="Helical" evidence="4">
    <location>
        <begin position="178"/>
        <end position="198"/>
    </location>
</feature>
<dbReference type="InterPro" id="IPR011701">
    <property type="entry name" value="MFS"/>
</dbReference>
<feature type="transmembrane region" description="Helical" evidence="4">
    <location>
        <begin position="91"/>
        <end position="110"/>
    </location>
</feature>
<dbReference type="Proteomes" id="UP001198862">
    <property type="component" value="Unassembled WGS sequence"/>
</dbReference>
<dbReference type="InterPro" id="IPR036259">
    <property type="entry name" value="MFS_trans_sf"/>
</dbReference>
<keyword evidence="2 4" id="KW-1133">Transmembrane helix</keyword>
<comment type="caution">
    <text evidence="5">The sequence shown here is derived from an EMBL/GenBank/DDBJ whole genome shotgun (WGS) entry which is preliminary data.</text>
</comment>
<feature type="transmembrane region" description="Helical" evidence="4">
    <location>
        <begin position="60"/>
        <end position="79"/>
    </location>
</feature>
<feature type="transmembrane region" description="Helical" evidence="4">
    <location>
        <begin position="314"/>
        <end position="335"/>
    </location>
</feature>
<feature type="transmembrane region" description="Helical" evidence="4">
    <location>
        <begin position="149"/>
        <end position="172"/>
    </location>
</feature>
<keyword evidence="3 4" id="KW-0472">Membrane</keyword>
<feature type="transmembrane region" description="Helical" evidence="4">
    <location>
        <begin position="29"/>
        <end position="54"/>
    </location>
</feature>
<feature type="transmembrane region" description="Helical" evidence="4">
    <location>
        <begin position="374"/>
        <end position="394"/>
    </location>
</feature>
<dbReference type="Pfam" id="PF07690">
    <property type="entry name" value="MFS_1"/>
    <property type="match status" value="1"/>
</dbReference>
<evidence type="ECO:0000313" key="5">
    <source>
        <dbReference type="EMBL" id="MCC8432335.1"/>
    </source>
</evidence>
<dbReference type="SUPFAM" id="SSF103473">
    <property type="entry name" value="MFS general substrate transporter"/>
    <property type="match status" value="1"/>
</dbReference>
<feature type="transmembrane region" description="Helical" evidence="4">
    <location>
        <begin position="347"/>
        <end position="368"/>
    </location>
</feature>
<reference evidence="5 6" key="1">
    <citation type="submission" date="2021-11" db="EMBL/GenBank/DDBJ databases">
        <authorList>
            <person name="Lee D.-H."/>
            <person name="Kim S.-B."/>
        </authorList>
    </citation>
    <scope>NUCLEOTIDE SEQUENCE [LARGE SCALE GENOMIC DNA]</scope>
    <source>
        <strain evidence="5 6">KCTC 52223</strain>
    </source>
</reference>
<feature type="transmembrane region" description="Helical" evidence="4">
    <location>
        <begin position="116"/>
        <end position="137"/>
    </location>
</feature>
<keyword evidence="1 4" id="KW-0812">Transmembrane</keyword>
<organism evidence="5 6">
    <name type="scientific">Reyranella aquatilis</name>
    <dbReference type="NCBI Taxonomy" id="2035356"/>
    <lineage>
        <taxon>Bacteria</taxon>
        <taxon>Pseudomonadati</taxon>
        <taxon>Pseudomonadota</taxon>
        <taxon>Alphaproteobacteria</taxon>
        <taxon>Hyphomicrobiales</taxon>
        <taxon>Reyranellaceae</taxon>
        <taxon>Reyranella</taxon>
    </lineage>
</organism>
<protein>
    <submittedName>
        <fullName evidence="5">MFS transporter</fullName>
    </submittedName>
</protein>
<evidence type="ECO:0000256" key="3">
    <source>
        <dbReference type="ARBA" id="ARBA00023136"/>
    </source>
</evidence>